<organism evidence="2 3">
    <name type="scientific">Trichophyton tonsurans (strain CBS 112818)</name>
    <name type="common">Scalp ringworm fungus</name>
    <dbReference type="NCBI Taxonomy" id="647933"/>
    <lineage>
        <taxon>Eukaryota</taxon>
        <taxon>Fungi</taxon>
        <taxon>Dikarya</taxon>
        <taxon>Ascomycota</taxon>
        <taxon>Pezizomycotina</taxon>
        <taxon>Eurotiomycetes</taxon>
        <taxon>Eurotiomycetidae</taxon>
        <taxon>Onygenales</taxon>
        <taxon>Arthrodermataceae</taxon>
        <taxon>Trichophyton</taxon>
    </lineage>
</organism>
<dbReference type="EMBL" id="GG698531">
    <property type="protein sequence ID" value="EGE00077.1"/>
    <property type="molecule type" value="Genomic_DNA"/>
</dbReference>
<dbReference type="Proteomes" id="UP000009172">
    <property type="component" value="Unassembled WGS sequence"/>
</dbReference>
<feature type="region of interest" description="Disordered" evidence="1">
    <location>
        <begin position="175"/>
        <end position="194"/>
    </location>
</feature>
<evidence type="ECO:0000313" key="3">
    <source>
        <dbReference type="Proteomes" id="UP000009172"/>
    </source>
</evidence>
<evidence type="ECO:0000313" key="2">
    <source>
        <dbReference type="EMBL" id="EGE00077.1"/>
    </source>
</evidence>
<proteinExistence type="predicted"/>
<keyword evidence="3" id="KW-1185">Reference proteome</keyword>
<evidence type="ECO:0000256" key="1">
    <source>
        <dbReference type="SAM" id="MobiDB-lite"/>
    </source>
</evidence>
<dbReference type="AlphaFoldDB" id="F2S927"/>
<protein>
    <submittedName>
        <fullName evidence="2">Uncharacterized protein</fullName>
    </submittedName>
</protein>
<name>F2S927_TRIT1</name>
<dbReference type="HOGENOM" id="CLU_1112008_0_0_1"/>
<accession>F2S927</accession>
<reference evidence="3" key="1">
    <citation type="journal article" date="2012" name="MBio">
        <title>Comparative genome analysis of Trichophyton rubrum and related dermatophytes reveals candidate genes involved in infection.</title>
        <authorList>
            <person name="Martinez D.A."/>
            <person name="Oliver B.G."/>
            <person name="Graeser Y."/>
            <person name="Goldberg J.M."/>
            <person name="Li W."/>
            <person name="Martinez-Rossi N.M."/>
            <person name="Monod M."/>
            <person name="Shelest E."/>
            <person name="Barton R.C."/>
            <person name="Birch E."/>
            <person name="Brakhage A.A."/>
            <person name="Chen Z."/>
            <person name="Gurr S.J."/>
            <person name="Heiman D."/>
            <person name="Heitman J."/>
            <person name="Kosti I."/>
            <person name="Rossi A."/>
            <person name="Saif S."/>
            <person name="Samalova M."/>
            <person name="Saunders C.W."/>
            <person name="Shea T."/>
            <person name="Summerbell R.C."/>
            <person name="Xu J."/>
            <person name="Young S."/>
            <person name="Zeng Q."/>
            <person name="Birren B.W."/>
            <person name="Cuomo C.A."/>
            <person name="White T.C."/>
        </authorList>
    </citation>
    <scope>NUCLEOTIDE SEQUENCE [LARGE SCALE GENOMIC DNA]</scope>
    <source>
        <strain evidence="3">CBS 112818</strain>
    </source>
</reference>
<gene>
    <name evidence="2" type="ORF">TESG_07399</name>
</gene>
<sequence length="250" mass="27798">MMKTYVQGPIICHRATVARAEAGKQPYPIGDQGEIFACVGAGSKVLACGDRLGVPDRVRVSDWCMYTLSSSKKLRYDLEIYHTRHGPHIIITRLTTIPIVWDTEPSAPYSARRLCRRLSLGSELMAKRGCEWSEAWDGVSSMEEENGSGFSLPAVSYVSYTAKLHASIQLIKQQKRSRSGLASRMQDGPRQCRRAGQVGRQFGGTFDKHFDVRDETSRRTTESCWLARDETDGVLGTEGFTLKCASNPLS</sequence>